<gene>
    <name evidence="2" type="ORF">QNI16_32880</name>
</gene>
<proteinExistence type="predicted"/>
<dbReference type="NCBIfam" id="TIGR03915">
    <property type="entry name" value="SAM_7_link_chp"/>
    <property type="match status" value="1"/>
</dbReference>
<sequence>MVHFVYDGSFEGLLTAVFDVYEGKAERAQLFSIKTYQPDVFAERRDVFTDSVKANRVWKGLFRKSSPQGLLNVYSVYLSERTDRETLLLAFFRRVFAESVSIEDDFSSPLIVQISQISRQIHREKHRFEAFVRFIHLKGNIYFASIEPDFNILPLIGPHFAERYADQRWIIYDTRRQYGLYYDLQQVQEVYFEAVPDSLVLDLPSDQVEEDEALMQQLWQVYFQSVNIVERKNMKLHRKHLPIRYWKYLTEKKI</sequence>
<dbReference type="InterPro" id="IPR023875">
    <property type="entry name" value="DNA_repair_put"/>
</dbReference>
<name>A0AAE3QZF2_9BACT</name>
<protein>
    <submittedName>
        <fullName evidence="2">TIGR03915 family putative DNA repair protein</fullName>
    </submittedName>
</protein>
<dbReference type="AlphaFoldDB" id="A0AAE3QZF2"/>
<feature type="domain" description="DUF4130" evidence="1">
    <location>
        <begin position="83"/>
        <end position="251"/>
    </location>
</feature>
<dbReference type="EMBL" id="JASJOS010000019">
    <property type="protein sequence ID" value="MDJ1485333.1"/>
    <property type="molecule type" value="Genomic_DNA"/>
</dbReference>
<dbReference type="Proteomes" id="UP001241110">
    <property type="component" value="Unassembled WGS sequence"/>
</dbReference>
<evidence type="ECO:0000313" key="3">
    <source>
        <dbReference type="Proteomes" id="UP001241110"/>
    </source>
</evidence>
<reference evidence="2" key="1">
    <citation type="submission" date="2023-05" db="EMBL/GenBank/DDBJ databases">
        <authorList>
            <person name="Zhang X."/>
        </authorList>
    </citation>
    <scope>NUCLEOTIDE SEQUENCE</scope>
    <source>
        <strain evidence="2">YF14B1</strain>
    </source>
</reference>
<comment type="caution">
    <text evidence="2">The sequence shown here is derived from an EMBL/GenBank/DDBJ whole genome shotgun (WGS) entry which is preliminary data.</text>
</comment>
<dbReference type="RefSeq" id="WP_313987745.1">
    <property type="nucleotide sequence ID" value="NZ_JASJOS010000019.1"/>
</dbReference>
<evidence type="ECO:0000259" key="1">
    <source>
        <dbReference type="Pfam" id="PF13566"/>
    </source>
</evidence>
<dbReference type="Pfam" id="PF13566">
    <property type="entry name" value="DUF4130"/>
    <property type="match status" value="1"/>
</dbReference>
<organism evidence="2 3">
    <name type="scientific">Xanthocytophaga flava</name>
    <dbReference type="NCBI Taxonomy" id="3048013"/>
    <lineage>
        <taxon>Bacteria</taxon>
        <taxon>Pseudomonadati</taxon>
        <taxon>Bacteroidota</taxon>
        <taxon>Cytophagia</taxon>
        <taxon>Cytophagales</taxon>
        <taxon>Rhodocytophagaceae</taxon>
        <taxon>Xanthocytophaga</taxon>
    </lineage>
</organism>
<accession>A0AAE3QZF2</accession>
<dbReference type="InterPro" id="IPR025404">
    <property type="entry name" value="DUF4130"/>
</dbReference>
<evidence type="ECO:0000313" key="2">
    <source>
        <dbReference type="EMBL" id="MDJ1485333.1"/>
    </source>
</evidence>